<evidence type="ECO:0000313" key="1">
    <source>
        <dbReference type="EMBL" id="SPD74182.1"/>
    </source>
</evidence>
<organism evidence="1">
    <name type="scientific">uncultured Desulfobacterium sp</name>
    <dbReference type="NCBI Taxonomy" id="201089"/>
    <lineage>
        <taxon>Bacteria</taxon>
        <taxon>Pseudomonadati</taxon>
        <taxon>Thermodesulfobacteriota</taxon>
        <taxon>Desulfobacteria</taxon>
        <taxon>Desulfobacterales</taxon>
        <taxon>Desulfobacteriaceae</taxon>
        <taxon>Desulfobacterium</taxon>
        <taxon>environmental samples</taxon>
    </lineage>
</organism>
<dbReference type="EMBL" id="OJIN01000124">
    <property type="protein sequence ID" value="SPD74182.1"/>
    <property type="molecule type" value="Genomic_DNA"/>
</dbReference>
<dbReference type="AlphaFoldDB" id="A0A445MXT3"/>
<reference evidence="1" key="1">
    <citation type="submission" date="2018-01" db="EMBL/GenBank/DDBJ databases">
        <authorList>
            <person name="Regsiter A."/>
            <person name="William W."/>
        </authorList>
    </citation>
    <scope>NUCLEOTIDE SEQUENCE</scope>
    <source>
        <strain evidence="1">TRIP AH-1</strain>
    </source>
</reference>
<proteinExistence type="predicted"/>
<name>A0A445MXT3_9BACT</name>
<gene>
    <name evidence="1" type="ORF">PITCH_A210007</name>
</gene>
<accession>A0A445MXT3</accession>
<protein>
    <submittedName>
        <fullName evidence="1">Uncharacterized protein</fullName>
    </submittedName>
</protein>
<sequence length="168" mass="19775">MVHTNQQLSDVFQINLAKWKRWSREFLPPDPVAGMQCGLAREYNEREAFTVYLGGYLVGSLKFSIPDARMILNDLQKWFDKMDIYPLDIHDQKWSINIMQGRNGFFYEAKKLLERKCIDEETNIYREEYALKLFETSDDTSDVDLLNVRKLHVSNLIEVFLNKLGMIA</sequence>